<dbReference type="RefSeq" id="WP_149520257.1">
    <property type="nucleotide sequence ID" value="NZ_VTOU01000001.1"/>
</dbReference>
<reference evidence="2 3" key="1">
    <citation type="submission" date="2019-08" db="EMBL/GenBank/DDBJ databases">
        <authorList>
            <person name="Wang G."/>
            <person name="Xu Z."/>
        </authorList>
    </citation>
    <scope>NUCLEOTIDE SEQUENCE [LARGE SCALE GENOMIC DNA]</scope>
    <source>
        <strain evidence="2 3">ZX</strain>
    </source>
</reference>
<evidence type="ECO:0000313" key="2">
    <source>
        <dbReference type="EMBL" id="TZG28592.1"/>
    </source>
</evidence>
<accession>A0A5D9CBQ2</accession>
<dbReference type="Proteomes" id="UP000322077">
    <property type="component" value="Unassembled WGS sequence"/>
</dbReference>
<keyword evidence="3" id="KW-1185">Reference proteome</keyword>
<name>A0A5D9CBQ2_9SPHN</name>
<dbReference type="EMBL" id="VTOU01000001">
    <property type="protein sequence ID" value="TZG28592.1"/>
    <property type="molecule type" value="Genomic_DNA"/>
</dbReference>
<sequence length="93" mass="9852">MAGDAPKPPISRGSMAELAASPPKPLTDLIKYSDALALHIRRIASLQEAIERGGFMTAVEDALHLHCLVDLQGGEVRRAVALINMHSAEIGGI</sequence>
<protein>
    <submittedName>
        <fullName evidence="2">Uncharacterized protein</fullName>
    </submittedName>
</protein>
<evidence type="ECO:0000256" key="1">
    <source>
        <dbReference type="SAM" id="MobiDB-lite"/>
    </source>
</evidence>
<evidence type="ECO:0000313" key="3">
    <source>
        <dbReference type="Proteomes" id="UP000322077"/>
    </source>
</evidence>
<dbReference type="AlphaFoldDB" id="A0A5D9CBQ2"/>
<feature type="region of interest" description="Disordered" evidence="1">
    <location>
        <begin position="1"/>
        <end position="24"/>
    </location>
</feature>
<gene>
    <name evidence="2" type="ORF">FYJ91_00070</name>
</gene>
<proteinExistence type="predicted"/>
<organism evidence="2 3">
    <name type="scientific">Sphingomonas montanisoli</name>
    <dbReference type="NCBI Taxonomy" id="2606412"/>
    <lineage>
        <taxon>Bacteria</taxon>
        <taxon>Pseudomonadati</taxon>
        <taxon>Pseudomonadota</taxon>
        <taxon>Alphaproteobacteria</taxon>
        <taxon>Sphingomonadales</taxon>
        <taxon>Sphingomonadaceae</taxon>
        <taxon>Sphingomonas</taxon>
    </lineage>
</organism>
<comment type="caution">
    <text evidence="2">The sequence shown here is derived from an EMBL/GenBank/DDBJ whole genome shotgun (WGS) entry which is preliminary data.</text>
</comment>